<dbReference type="Gene3D" id="3.90.1150.10">
    <property type="entry name" value="Aspartate Aminotransferase, domain 1"/>
    <property type="match status" value="1"/>
</dbReference>
<dbReference type="PANTHER" id="PTHR11879:SF55">
    <property type="entry name" value="GLUTAMATE OXALOACETATE TRANSAMINASE 1, ISOFORM B"/>
    <property type="match status" value="1"/>
</dbReference>
<sequence>MALFTSISKPPEDFMNILKHKADTDTHLEKVDLGVGLYRNEQGSYYEFPAIKKAKEILTKKNLGHDVRRIPPNNPGCPRSLIIESKKYNPTTGIPSFLKLAAKSMFGDAADLQKIASVQAIGGTGANRIGAVFLQKHFANEETRVYIGTPGWPNHPPIFTHAGILHETYNYLNTGNRGVDMGSILSAIETAPPRSIFVLQGCCQNPSGSDLKKEEWKTLAYAFKDKKHLAFFDVAYQGLGTTEPDGGMSDVWGIRYFVEQNIDVLVCQSFSKNMGLYSERTGVLHVACHDSGIAERVKDALRALIRWEFSSASAYGARLAETILENPALKEEWKGELAGAAKRLVNNRERLYYELSVVRKTPGDWKFLVEDKGLFSLTGLSENQVDSLIERHIYLPRTGRINVAGLNEGNMIRVADSIDSVIRKTQE</sequence>
<dbReference type="GO" id="GO:0006520">
    <property type="term" value="P:amino acid metabolic process"/>
    <property type="evidence" value="ECO:0007669"/>
    <property type="project" value="InterPro"/>
</dbReference>
<dbReference type="InterPro" id="IPR004839">
    <property type="entry name" value="Aminotransferase_I/II_large"/>
</dbReference>
<comment type="cofactor">
    <cofactor evidence="1">
        <name>pyridoxal 5'-phosphate</name>
        <dbReference type="ChEBI" id="CHEBI:597326"/>
    </cofactor>
</comment>
<name>A0A0G4P0Z2_PENC3</name>
<dbReference type="Pfam" id="PF00155">
    <property type="entry name" value="Aminotran_1_2"/>
    <property type="match status" value="1"/>
</dbReference>
<dbReference type="InterPro" id="IPR015421">
    <property type="entry name" value="PyrdxlP-dep_Trfase_major"/>
</dbReference>
<dbReference type="InterPro" id="IPR015422">
    <property type="entry name" value="PyrdxlP-dep_Trfase_small"/>
</dbReference>
<keyword evidence="9" id="KW-1185">Reference proteome</keyword>
<dbReference type="InterPro" id="IPR015424">
    <property type="entry name" value="PyrdxlP-dep_Trfase"/>
</dbReference>
<dbReference type="SUPFAM" id="SSF53383">
    <property type="entry name" value="PLP-dependent transferases"/>
    <property type="match status" value="1"/>
</dbReference>
<accession>A0A0G4P0Z2</accession>
<keyword evidence="5 8" id="KW-0808">Transferase</keyword>
<evidence type="ECO:0000256" key="4">
    <source>
        <dbReference type="ARBA" id="ARBA00022576"/>
    </source>
</evidence>
<keyword evidence="4 8" id="KW-0032">Aminotransferase</keyword>
<dbReference type="PANTHER" id="PTHR11879">
    <property type="entry name" value="ASPARTATE AMINOTRANSFERASE"/>
    <property type="match status" value="1"/>
</dbReference>
<evidence type="ECO:0000313" key="8">
    <source>
        <dbReference type="EMBL" id="CRL19948.1"/>
    </source>
</evidence>
<gene>
    <name evidence="8" type="ORF">PCAMFM013_S003g000740</name>
</gene>
<comment type="subunit">
    <text evidence="3">Homodimer.</text>
</comment>
<dbReference type="CDD" id="cd00609">
    <property type="entry name" value="AAT_like"/>
    <property type="match status" value="1"/>
</dbReference>
<evidence type="ECO:0000256" key="6">
    <source>
        <dbReference type="ARBA" id="ARBA00022898"/>
    </source>
</evidence>
<evidence type="ECO:0000256" key="1">
    <source>
        <dbReference type="ARBA" id="ARBA00001933"/>
    </source>
</evidence>
<evidence type="ECO:0000256" key="3">
    <source>
        <dbReference type="ARBA" id="ARBA00011738"/>
    </source>
</evidence>
<dbReference type="EMBL" id="HG793136">
    <property type="protein sequence ID" value="CRL19948.1"/>
    <property type="molecule type" value="Genomic_DNA"/>
</dbReference>
<evidence type="ECO:0000259" key="7">
    <source>
        <dbReference type="Pfam" id="PF00155"/>
    </source>
</evidence>
<dbReference type="AlphaFoldDB" id="A0A0G4P0Z2"/>
<evidence type="ECO:0000256" key="2">
    <source>
        <dbReference type="ARBA" id="ARBA00007441"/>
    </source>
</evidence>
<dbReference type="PRINTS" id="PR00799">
    <property type="entry name" value="TRANSAMINASE"/>
</dbReference>
<dbReference type="GO" id="GO:0004069">
    <property type="term" value="F:L-aspartate:2-oxoglutarate aminotransferase activity"/>
    <property type="evidence" value="ECO:0007669"/>
    <property type="project" value="TreeGrafter"/>
</dbReference>
<comment type="similarity">
    <text evidence="2">Belongs to the class-I pyridoxal-phosphate-dependent aminotransferase family.</text>
</comment>
<proteinExistence type="inferred from homology"/>
<reference evidence="8 9" key="1">
    <citation type="journal article" date="2014" name="Nat. Commun.">
        <title>Multiple recent horizontal transfers of a large genomic region in cheese making fungi.</title>
        <authorList>
            <person name="Cheeseman K."/>
            <person name="Ropars J."/>
            <person name="Renault P."/>
            <person name="Dupont J."/>
            <person name="Gouzy J."/>
            <person name="Branca A."/>
            <person name="Abraham A.L."/>
            <person name="Ceppi M."/>
            <person name="Conseiller E."/>
            <person name="Debuchy R."/>
            <person name="Malagnac F."/>
            <person name="Goarin A."/>
            <person name="Silar P."/>
            <person name="Lacoste S."/>
            <person name="Sallet E."/>
            <person name="Bensimon A."/>
            <person name="Giraud T."/>
            <person name="Brygoo Y."/>
        </authorList>
    </citation>
    <scope>NUCLEOTIDE SEQUENCE [LARGE SCALE GENOMIC DNA]</scope>
    <source>
        <strain evidence="9">FM 013</strain>
    </source>
</reference>
<organism evidence="8 9">
    <name type="scientific">Penicillium camemberti (strain FM 013)</name>
    <dbReference type="NCBI Taxonomy" id="1429867"/>
    <lineage>
        <taxon>Eukaryota</taxon>
        <taxon>Fungi</taxon>
        <taxon>Dikarya</taxon>
        <taxon>Ascomycota</taxon>
        <taxon>Pezizomycotina</taxon>
        <taxon>Eurotiomycetes</taxon>
        <taxon>Eurotiomycetidae</taxon>
        <taxon>Eurotiales</taxon>
        <taxon>Aspergillaceae</taxon>
        <taxon>Penicillium</taxon>
    </lineage>
</organism>
<dbReference type="Proteomes" id="UP000053732">
    <property type="component" value="Unassembled WGS sequence"/>
</dbReference>
<evidence type="ECO:0000256" key="5">
    <source>
        <dbReference type="ARBA" id="ARBA00022679"/>
    </source>
</evidence>
<dbReference type="Gene3D" id="3.40.640.10">
    <property type="entry name" value="Type I PLP-dependent aspartate aminotransferase-like (Major domain)"/>
    <property type="match status" value="1"/>
</dbReference>
<keyword evidence="6" id="KW-0663">Pyridoxal phosphate</keyword>
<feature type="domain" description="Aminotransferase class I/classII large" evidence="7">
    <location>
        <begin position="30"/>
        <end position="418"/>
    </location>
</feature>
<dbReference type="STRING" id="1429867.A0A0G4P0Z2"/>
<evidence type="ECO:0000313" key="9">
    <source>
        <dbReference type="Proteomes" id="UP000053732"/>
    </source>
</evidence>
<protein>
    <submittedName>
        <fullName evidence="8">Aspartate/other aminotransferase</fullName>
    </submittedName>
</protein>
<dbReference type="InterPro" id="IPR000796">
    <property type="entry name" value="Asp_trans"/>
</dbReference>
<dbReference type="GO" id="GO:0030170">
    <property type="term" value="F:pyridoxal phosphate binding"/>
    <property type="evidence" value="ECO:0007669"/>
    <property type="project" value="InterPro"/>
</dbReference>